<gene>
    <name evidence="3" type="ORF">B0H66DRAFT_224786</name>
</gene>
<keyword evidence="2" id="KW-0732">Signal</keyword>
<dbReference type="AlphaFoldDB" id="A0AAE0M4Z7"/>
<proteinExistence type="predicted"/>
<keyword evidence="4" id="KW-1185">Reference proteome</keyword>
<accession>A0AAE0M4Z7</accession>
<dbReference type="EMBL" id="JAUEDM010000004">
    <property type="protein sequence ID" value="KAK3318079.1"/>
    <property type="molecule type" value="Genomic_DNA"/>
</dbReference>
<name>A0AAE0M4Z7_9PEZI</name>
<feature type="compositionally biased region" description="Low complexity" evidence="1">
    <location>
        <begin position="49"/>
        <end position="59"/>
    </location>
</feature>
<feature type="region of interest" description="Disordered" evidence="1">
    <location>
        <begin position="49"/>
        <end position="97"/>
    </location>
</feature>
<organism evidence="3 4">
    <name type="scientific">Apodospora peruviana</name>
    <dbReference type="NCBI Taxonomy" id="516989"/>
    <lineage>
        <taxon>Eukaryota</taxon>
        <taxon>Fungi</taxon>
        <taxon>Dikarya</taxon>
        <taxon>Ascomycota</taxon>
        <taxon>Pezizomycotina</taxon>
        <taxon>Sordariomycetes</taxon>
        <taxon>Sordariomycetidae</taxon>
        <taxon>Sordariales</taxon>
        <taxon>Lasiosphaeriaceae</taxon>
        <taxon>Apodospora</taxon>
    </lineage>
</organism>
<dbReference type="Proteomes" id="UP001283341">
    <property type="component" value="Unassembled WGS sequence"/>
</dbReference>
<comment type="caution">
    <text evidence="3">The sequence shown here is derived from an EMBL/GenBank/DDBJ whole genome shotgun (WGS) entry which is preliminary data.</text>
</comment>
<evidence type="ECO:0000256" key="2">
    <source>
        <dbReference type="SAM" id="SignalP"/>
    </source>
</evidence>
<feature type="signal peptide" evidence="2">
    <location>
        <begin position="1"/>
        <end position="18"/>
    </location>
</feature>
<reference evidence="3" key="1">
    <citation type="journal article" date="2023" name="Mol. Phylogenet. Evol.">
        <title>Genome-scale phylogeny and comparative genomics of the fungal order Sordariales.</title>
        <authorList>
            <person name="Hensen N."/>
            <person name="Bonometti L."/>
            <person name="Westerberg I."/>
            <person name="Brannstrom I.O."/>
            <person name="Guillou S."/>
            <person name="Cros-Aarteil S."/>
            <person name="Calhoun S."/>
            <person name="Haridas S."/>
            <person name="Kuo A."/>
            <person name="Mondo S."/>
            <person name="Pangilinan J."/>
            <person name="Riley R."/>
            <person name="LaButti K."/>
            <person name="Andreopoulos B."/>
            <person name="Lipzen A."/>
            <person name="Chen C."/>
            <person name="Yan M."/>
            <person name="Daum C."/>
            <person name="Ng V."/>
            <person name="Clum A."/>
            <person name="Steindorff A."/>
            <person name="Ohm R.A."/>
            <person name="Martin F."/>
            <person name="Silar P."/>
            <person name="Natvig D.O."/>
            <person name="Lalanne C."/>
            <person name="Gautier V."/>
            <person name="Ament-Velasquez S.L."/>
            <person name="Kruys A."/>
            <person name="Hutchinson M.I."/>
            <person name="Powell A.J."/>
            <person name="Barry K."/>
            <person name="Miller A.N."/>
            <person name="Grigoriev I.V."/>
            <person name="Debuchy R."/>
            <person name="Gladieux P."/>
            <person name="Hiltunen Thoren M."/>
            <person name="Johannesson H."/>
        </authorList>
    </citation>
    <scope>NUCLEOTIDE SEQUENCE</scope>
    <source>
        <strain evidence="3">CBS 118394</strain>
    </source>
</reference>
<evidence type="ECO:0000313" key="4">
    <source>
        <dbReference type="Proteomes" id="UP001283341"/>
    </source>
</evidence>
<feature type="chain" id="PRO_5041927332" evidence="2">
    <location>
        <begin position="19"/>
        <end position="313"/>
    </location>
</feature>
<evidence type="ECO:0000256" key="1">
    <source>
        <dbReference type="SAM" id="MobiDB-lite"/>
    </source>
</evidence>
<evidence type="ECO:0000313" key="3">
    <source>
        <dbReference type="EMBL" id="KAK3318079.1"/>
    </source>
</evidence>
<reference evidence="3" key="2">
    <citation type="submission" date="2023-06" db="EMBL/GenBank/DDBJ databases">
        <authorList>
            <consortium name="Lawrence Berkeley National Laboratory"/>
            <person name="Haridas S."/>
            <person name="Hensen N."/>
            <person name="Bonometti L."/>
            <person name="Westerberg I."/>
            <person name="Brannstrom I.O."/>
            <person name="Guillou S."/>
            <person name="Cros-Aarteil S."/>
            <person name="Calhoun S."/>
            <person name="Kuo A."/>
            <person name="Mondo S."/>
            <person name="Pangilinan J."/>
            <person name="Riley R."/>
            <person name="Labutti K."/>
            <person name="Andreopoulos B."/>
            <person name="Lipzen A."/>
            <person name="Chen C."/>
            <person name="Yanf M."/>
            <person name="Daum C."/>
            <person name="Ng V."/>
            <person name="Clum A."/>
            <person name="Steindorff A."/>
            <person name="Ohm R."/>
            <person name="Martin F."/>
            <person name="Silar P."/>
            <person name="Natvig D."/>
            <person name="Lalanne C."/>
            <person name="Gautier V."/>
            <person name="Ament-Velasquez S.L."/>
            <person name="Kruys A."/>
            <person name="Hutchinson M.I."/>
            <person name="Powell A.J."/>
            <person name="Barry K."/>
            <person name="Miller A.N."/>
            <person name="Grigoriev I.V."/>
            <person name="Debuchy R."/>
            <person name="Gladieux P."/>
            <person name="Thoren M.H."/>
            <person name="Johannesson H."/>
        </authorList>
    </citation>
    <scope>NUCLEOTIDE SEQUENCE</scope>
    <source>
        <strain evidence="3">CBS 118394</strain>
    </source>
</reference>
<protein>
    <submittedName>
        <fullName evidence="3">Uncharacterized protein</fullName>
    </submittedName>
</protein>
<sequence>MMMSKFLLWSAILARALCSPLLPHEVKRDETLSFNPGGPMITALSPTTTASSPIAAIPSSPCPAPGSSGHRGHRLHSLQPPQTAPIPINPRADPQLATPTASPALLLPSTTAGCTTTTSPKVASPCFWDGTQTIYPSTTTLSRQVDCHGCDHVFVQEEWWYCPNMVVNATEKVSTPSTYWSTVCAPSKIPGQAKKADSLAATTTDDTITLRSPVITSPPEAVAQIQARPRRGGGRSPQMDDNAACPTTFVVQPEQSAGKTLTRYSKYTTTTVYLDCGGCPLVVSTALAGYGPAGQFTKTTTLPVGITTAYACY</sequence>